<dbReference type="InterPro" id="IPR040464">
    <property type="entry name" value="InsP(3)kin_ATP-grasp"/>
</dbReference>
<comment type="caution">
    <text evidence="12">The sequence shown here is derived from an EMBL/GenBank/DDBJ whole genome shotgun (WGS) entry which is preliminary data.</text>
</comment>
<comment type="similarity">
    <text evidence="2">Belongs to the ITPK1 family.</text>
</comment>
<dbReference type="EMBL" id="JACGWL010000004">
    <property type="protein sequence ID" value="KAK4403860.1"/>
    <property type="molecule type" value="Genomic_DNA"/>
</dbReference>
<keyword evidence="7" id="KW-0547">Nucleotide-binding</keyword>
<keyword evidence="9" id="KW-0067">ATP-binding</keyword>
<dbReference type="Proteomes" id="UP001289374">
    <property type="component" value="Unassembled WGS sequence"/>
</dbReference>
<feature type="domain" description="Inositol 1,3,4-trisphosphate 5/6-kinase ATP-grasp" evidence="11">
    <location>
        <begin position="370"/>
        <end position="554"/>
    </location>
</feature>
<proteinExistence type="inferred from homology"/>
<evidence type="ECO:0000256" key="7">
    <source>
        <dbReference type="ARBA" id="ARBA00022741"/>
    </source>
</evidence>
<evidence type="ECO:0000256" key="1">
    <source>
        <dbReference type="ARBA" id="ARBA00001946"/>
    </source>
</evidence>
<dbReference type="PIRSF" id="PIRSF038163">
    <property type="entry name" value="ITPK_uncN"/>
    <property type="match status" value="1"/>
</dbReference>
<dbReference type="GO" id="GO:0052725">
    <property type="term" value="F:inositol-1,3,4-trisphosphate 6-kinase activity"/>
    <property type="evidence" value="ECO:0007669"/>
    <property type="project" value="InterPro"/>
</dbReference>
<dbReference type="GO" id="GO:0052726">
    <property type="term" value="F:inositol-1,3,4-trisphosphate 5-kinase activity"/>
    <property type="evidence" value="ECO:0007669"/>
    <property type="project" value="InterPro"/>
</dbReference>
<evidence type="ECO:0000256" key="10">
    <source>
        <dbReference type="ARBA" id="ARBA00022842"/>
    </source>
</evidence>
<evidence type="ECO:0000256" key="6">
    <source>
        <dbReference type="ARBA" id="ARBA00022723"/>
    </source>
</evidence>
<evidence type="ECO:0000256" key="4">
    <source>
        <dbReference type="ARBA" id="ARBA00012017"/>
    </source>
</evidence>
<sequence length="581" mass="65935">MDGVRGILLDSSVLLRSAADDVNGDIGLRPGADYLLRRLRYSNIPTGSNEIQAPIFLRYPNIKYLPRMNVKGMQFRAHREYLMKRVFQVRRDSYIFTLSVWTTSNFVKESFLQEMSRTYSCSIFCLSPEANISIEVARIWEDKGGSFIHVVSSCRDNFYHKADCSGWLKDLLKENHPMEVMFGESWLHQAVEDLFYAKMTCTFITDAEYVFATGMSRIFIHKLEELPLLICHWNKKVMGKELLTVGYAMKPSREEDFAKRGAFPLRPTQNGLIFLPLNYELPISSQLQLVDAVLHKATDEILAVDMVSPSESSDRVTFTRNLQELQRYVKCQLDCCVIDPFNNILPVLDRLKIQQILIGLAKLNIPGGSKIRAPHFLKVDSFDKPGLEQRLAEVKLSLPSIVKPQIACGVSDAHSMAIVFKMDHYKDLNVPLPAVVQEYVDHSSLLYKFYALGGKIFYAVKKSIPNADTLLTLFADEGLKPLHFDSLKSLPVAKTQPNGDEHQIDLELVNRAADWLRRTLDLTIFGFDVVVQEGTGDHVIVDVNYLPSFKEVPDDVAIPAFWDALKEKIVSGKSKQTRDIS</sequence>
<keyword evidence="8" id="KW-0418">Kinase</keyword>
<reference evidence="12" key="1">
    <citation type="submission" date="2020-06" db="EMBL/GenBank/DDBJ databases">
        <authorList>
            <person name="Li T."/>
            <person name="Hu X."/>
            <person name="Zhang T."/>
            <person name="Song X."/>
            <person name="Zhang H."/>
            <person name="Dai N."/>
            <person name="Sheng W."/>
            <person name="Hou X."/>
            <person name="Wei L."/>
        </authorList>
    </citation>
    <scope>NUCLEOTIDE SEQUENCE</scope>
    <source>
        <strain evidence="12">K16</strain>
        <tissue evidence="12">Leaf</tissue>
    </source>
</reference>
<evidence type="ECO:0000256" key="9">
    <source>
        <dbReference type="ARBA" id="ARBA00022840"/>
    </source>
</evidence>
<accession>A0AAE1X250</accession>
<gene>
    <name evidence="12" type="ORF">Sango_0754600</name>
</gene>
<evidence type="ECO:0000259" key="11">
    <source>
        <dbReference type="Pfam" id="PF05770"/>
    </source>
</evidence>
<dbReference type="InterPro" id="IPR008656">
    <property type="entry name" value="Inositol_tetrakis-P_1-kinase"/>
</dbReference>
<evidence type="ECO:0000256" key="3">
    <source>
        <dbReference type="ARBA" id="ARBA00011245"/>
    </source>
</evidence>
<dbReference type="AlphaFoldDB" id="A0AAE1X250"/>
<keyword evidence="13" id="KW-1185">Reference proteome</keyword>
<protein>
    <recommendedName>
        <fullName evidence="4">inositol-1,3,4-trisphosphate 5/6-kinase</fullName>
        <ecNumber evidence="4">2.7.1.159</ecNumber>
    </recommendedName>
</protein>
<keyword evidence="5" id="KW-0808">Transferase</keyword>
<dbReference type="GO" id="GO:0047325">
    <property type="term" value="F:inositol-3,4,5,6-tetrakisphosphate 1-kinase activity"/>
    <property type="evidence" value="ECO:0007669"/>
    <property type="project" value="InterPro"/>
</dbReference>
<evidence type="ECO:0000256" key="8">
    <source>
        <dbReference type="ARBA" id="ARBA00022777"/>
    </source>
</evidence>
<keyword evidence="6" id="KW-0479">Metal-binding</keyword>
<dbReference type="GO" id="GO:0032957">
    <property type="term" value="P:inositol trisphosphate metabolic process"/>
    <property type="evidence" value="ECO:0007669"/>
    <property type="project" value="InterPro"/>
</dbReference>
<reference evidence="12" key="2">
    <citation type="journal article" date="2024" name="Plant">
        <title>Genomic evolution and insights into agronomic trait innovations of Sesamum species.</title>
        <authorList>
            <person name="Miao H."/>
            <person name="Wang L."/>
            <person name="Qu L."/>
            <person name="Liu H."/>
            <person name="Sun Y."/>
            <person name="Le M."/>
            <person name="Wang Q."/>
            <person name="Wei S."/>
            <person name="Zheng Y."/>
            <person name="Lin W."/>
            <person name="Duan Y."/>
            <person name="Cao H."/>
            <person name="Xiong S."/>
            <person name="Wang X."/>
            <person name="Wei L."/>
            <person name="Li C."/>
            <person name="Ma Q."/>
            <person name="Ju M."/>
            <person name="Zhao R."/>
            <person name="Li G."/>
            <person name="Mu C."/>
            <person name="Tian Q."/>
            <person name="Mei H."/>
            <person name="Zhang T."/>
            <person name="Gao T."/>
            <person name="Zhang H."/>
        </authorList>
    </citation>
    <scope>NUCLEOTIDE SEQUENCE</scope>
    <source>
        <strain evidence="12">K16</strain>
    </source>
</reference>
<dbReference type="GO" id="GO:0005524">
    <property type="term" value="F:ATP binding"/>
    <property type="evidence" value="ECO:0007669"/>
    <property type="project" value="UniProtKB-KW"/>
</dbReference>
<dbReference type="FunFam" id="3.30.470.20:FF:000047">
    <property type="entry name" value="Inositol-tetrakisphosphate 1-kinase 4"/>
    <property type="match status" value="1"/>
</dbReference>
<dbReference type="GO" id="GO:0005737">
    <property type="term" value="C:cytoplasm"/>
    <property type="evidence" value="ECO:0007669"/>
    <property type="project" value="TreeGrafter"/>
</dbReference>
<dbReference type="PANTHER" id="PTHR14217:SF1">
    <property type="entry name" value="INOSITOL-TETRAKISPHOSPHATE 1-KINASE"/>
    <property type="match status" value="1"/>
</dbReference>
<evidence type="ECO:0000313" key="12">
    <source>
        <dbReference type="EMBL" id="KAK4403860.1"/>
    </source>
</evidence>
<evidence type="ECO:0000256" key="5">
    <source>
        <dbReference type="ARBA" id="ARBA00022679"/>
    </source>
</evidence>
<keyword evidence="10" id="KW-0460">Magnesium</keyword>
<dbReference type="EC" id="2.7.1.159" evidence="4"/>
<dbReference type="GO" id="GO:0000287">
    <property type="term" value="F:magnesium ion binding"/>
    <property type="evidence" value="ECO:0007669"/>
    <property type="project" value="InterPro"/>
</dbReference>
<comment type="subunit">
    <text evidence="3">Monomer.</text>
</comment>
<evidence type="ECO:0000256" key="2">
    <source>
        <dbReference type="ARBA" id="ARBA00009601"/>
    </source>
</evidence>
<organism evidence="12 13">
    <name type="scientific">Sesamum angolense</name>
    <dbReference type="NCBI Taxonomy" id="2727404"/>
    <lineage>
        <taxon>Eukaryota</taxon>
        <taxon>Viridiplantae</taxon>
        <taxon>Streptophyta</taxon>
        <taxon>Embryophyta</taxon>
        <taxon>Tracheophyta</taxon>
        <taxon>Spermatophyta</taxon>
        <taxon>Magnoliopsida</taxon>
        <taxon>eudicotyledons</taxon>
        <taxon>Gunneridae</taxon>
        <taxon>Pentapetalae</taxon>
        <taxon>asterids</taxon>
        <taxon>lamiids</taxon>
        <taxon>Lamiales</taxon>
        <taxon>Pedaliaceae</taxon>
        <taxon>Sesamum</taxon>
    </lineage>
</organism>
<evidence type="ECO:0000313" key="13">
    <source>
        <dbReference type="Proteomes" id="UP001289374"/>
    </source>
</evidence>
<dbReference type="PANTHER" id="PTHR14217">
    <property type="entry name" value="INOSITOL-TETRAKISPHOSPHATE 1-KINASE"/>
    <property type="match status" value="1"/>
</dbReference>
<dbReference type="Pfam" id="PF05770">
    <property type="entry name" value="Ins134_P3_kin"/>
    <property type="match status" value="1"/>
</dbReference>
<dbReference type="Gene3D" id="3.30.470.20">
    <property type="entry name" value="ATP-grasp fold, B domain"/>
    <property type="match status" value="1"/>
</dbReference>
<name>A0AAE1X250_9LAMI</name>
<comment type="cofactor">
    <cofactor evidence="1">
        <name>Mg(2+)</name>
        <dbReference type="ChEBI" id="CHEBI:18420"/>
    </cofactor>
</comment>